<keyword evidence="1" id="KW-0598">Phosphotransferase system</keyword>
<dbReference type="PANTHER" id="PTHR45008:SF1">
    <property type="entry name" value="PTS SYSTEM GLUCOSE-SPECIFIC EIIA COMPONENT"/>
    <property type="match status" value="1"/>
</dbReference>
<keyword evidence="2" id="KW-0418">Kinase</keyword>
<evidence type="ECO:0000259" key="3">
    <source>
        <dbReference type="PROSITE" id="PS51093"/>
    </source>
</evidence>
<dbReference type="Proteomes" id="UP000779508">
    <property type="component" value="Unassembled WGS sequence"/>
</dbReference>
<keyword evidence="2" id="KW-0808">Transferase</keyword>
<dbReference type="InterPro" id="IPR050890">
    <property type="entry name" value="PTS_EIIA_component"/>
</dbReference>
<keyword evidence="5" id="KW-1185">Reference proteome</keyword>
<evidence type="ECO:0000256" key="1">
    <source>
        <dbReference type="ARBA" id="ARBA00022683"/>
    </source>
</evidence>
<keyword evidence="4" id="KW-0762">Sugar transport</keyword>
<keyword evidence="4" id="KW-0813">Transport</keyword>
<dbReference type="RefSeq" id="WP_216417620.1">
    <property type="nucleotide sequence ID" value="NZ_JAHLQK010000004.1"/>
</dbReference>
<dbReference type="Pfam" id="PF00358">
    <property type="entry name" value="PTS_EIIA_1"/>
    <property type="match status" value="1"/>
</dbReference>
<name>A0ABS6G423_9FIRM</name>
<accession>A0ABS6G423</accession>
<evidence type="ECO:0000313" key="4">
    <source>
        <dbReference type="EMBL" id="MBU5677129.1"/>
    </source>
</evidence>
<dbReference type="PANTHER" id="PTHR45008">
    <property type="entry name" value="PTS SYSTEM GLUCOSE-SPECIFIC EIIA COMPONENT"/>
    <property type="match status" value="1"/>
</dbReference>
<evidence type="ECO:0000256" key="2">
    <source>
        <dbReference type="ARBA" id="ARBA00022777"/>
    </source>
</evidence>
<dbReference type="EMBL" id="JAHLQK010000004">
    <property type="protein sequence ID" value="MBU5677129.1"/>
    <property type="molecule type" value="Genomic_DNA"/>
</dbReference>
<sequence>MFGLFKNKKNVLVVGAPLTGRLINIEEVPDEVFAGKMVGDGMAIEPVEGKVVSPVDGEVIQVFPTKHAIGIKSINGIEILIHIGLETVSLDGKGFETHINVGDEVKKGQLILTFDLEYIKSNAKSTISPIVITNMDDLEKLEKMKSGEVSQSDVIMNITKK</sequence>
<protein>
    <submittedName>
        <fullName evidence="4">PTS glucose transporter subunit IIA</fullName>
    </submittedName>
</protein>
<dbReference type="InterPro" id="IPR001127">
    <property type="entry name" value="PTS_EIIA_1_perm"/>
</dbReference>
<comment type="caution">
    <text evidence="4">The sequence shown here is derived from an EMBL/GenBank/DDBJ whole genome shotgun (WGS) entry which is preliminary data.</text>
</comment>
<evidence type="ECO:0000313" key="5">
    <source>
        <dbReference type="Proteomes" id="UP000779508"/>
    </source>
</evidence>
<dbReference type="PROSITE" id="PS51093">
    <property type="entry name" value="PTS_EIIA_TYPE_1"/>
    <property type="match status" value="1"/>
</dbReference>
<proteinExistence type="predicted"/>
<dbReference type="NCBIfam" id="TIGR00830">
    <property type="entry name" value="PTBA"/>
    <property type="match status" value="1"/>
</dbReference>
<organism evidence="4 5">
    <name type="scientific">Alkaliphilus flagellatus</name>
    <dbReference type="NCBI Taxonomy" id="2841507"/>
    <lineage>
        <taxon>Bacteria</taxon>
        <taxon>Bacillati</taxon>
        <taxon>Bacillota</taxon>
        <taxon>Clostridia</taxon>
        <taxon>Peptostreptococcales</taxon>
        <taxon>Natronincolaceae</taxon>
        <taxon>Alkaliphilus</taxon>
    </lineage>
</organism>
<gene>
    <name evidence="4" type="ORF">KQI88_11975</name>
</gene>
<reference evidence="4 5" key="1">
    <citation type="submission" date="2021-06" db="EMBL/GenBank/DDBJ databases">
        <authorList>
            <person name="Sun Q."/>
            <person name="Li D."/>
        </authorList>
    </citation>
    <scope>NUCLEOTIDE SEQUENCE [LARGE SCALE GENOMIC DNA]</scope>
    <source>
        <strain evidence="4 5">MSJ-5</strain>
    </source>
</reference>
<feature type="domain" description="PTS EIIA type-1" evidence="3">
    <location>
        <begin position="30"/>
        <end position="134"/>
    </location>
</feature>
<dbReference type="PROSITE" id="PS00371">
    <property type="entry name" value="PTS_EIIA_TYPE_1_HIS"/>
    <property type="match status" value="1"/>
</dbReference>